<dbReference type="InterPro" id="IPR051291">
    <property type="entry name" value="CIMAP"/>
</dbReference>
<sequence>MQKNLGPGPGAYMLPSTIGYNKHDISKYRNPMYTMRPLCKEGGKPFGPGPQYDISKVTCYGKITPIAYTLSPKLKGGGGLNTPGPGTYSPEKVPRMKESRPPVYTMGARFPAARKFNTPGPNQYAVPPILGPKVPNRQAAAAYTMAAKLNQKGGTTSPGPAQYGEIKLDIYKSKAPLYTMRPQCRGSDKQGSPGPAAYLPRFKIPIPGGISFGRRVDRMPYITADDQLPCTD</sequence>
<proteinExistence type="predicted"/>
<name>A0AAN7PAT6_9COLE</name>
<dbReference type="Pfam" id="PF07004">
    <property type="entry name" value="SHIPPO-rpt"/>
    <property type="match status" value="3"/>
</dbReference>
<dbReference type="PANTHER" id="PTHR21580:SF28">
    <property type="entry name" value="BOREALIN N-TERMINAL DOMAIN-CONTAINING PROTEIN-RELATED"/>
    <property type="match status" value="1"/>
</dbReference>
<evidence type="ECO:0008006" key="4">
    <source>
        <dbReference type="Google" id="ProtNLM"/>
    </source>
</evidence>
<dbReference type="EMBL" id="JARPUR010000001">
    <property type="protein sequence ID" value="KAK4884680.1"/>
    <property type="molecule type" value="Genomic_DNA"/>
</dbReference>
<dbReference type="Proteomes" id="UP001353858">
    <property type="component" value="Unassembled WGS sequence"/>
</dbReference>
<protein>
    <recommendedName>
        <fullName evidence="4">Outer dense fiber protein 3</fullName>
    </recommendedName>
</protein>
<organism evidence="2 3">
    <name type="scientific">Aquatica leii</name>
    <dbReference type="NCBI Taxonomy" id="1421715"/>
    <lineage>
        <taxon>Eukaryota</taxon>
        <taxon>Metazoa</taxon>
        <taxon>Ecdysozoa</taxon>
        <taxon>Arthropoda</taxon>
        <taxon>Hexapoda</taxon>
        <taxon>Insecta</taxon>
        <taxon>Pterygota</taxon>
        <taxon>Neoptera</taxon>
        <taxon>Endopterygota</taxon>
        <taxon>Coleoptera</taxon>
        <taxon>Polyphaga</taxon>
        <taxon>Elateriformia</taxon>
        <taxon>Elateroidea</taxon>
        <taxon>Lampyridae</taxon>
        <taxon>Luciolinae</taxon>
        <taxon>Aquatica</taxon>
    </lineage>
</organism>
<dbReference type="PANTHER" id="PTHR21580">
    <property type="entry name" value="SHIPPO-1-RELATED"/>
    <property type="match status" value="1"/>
</dbReference>
<evidence type="ECO:0000313" key="3">
    <source>
        <dbReference type="Proteomes" id="UP001353858"/>
    </source>
</evidence>
<reference evidence="3" key="1">
    <citation type="submission" date="2023-01" db="EMBL/GenBank/DDBJ databases">
        <title>Key to firefly adult light organ development and bioluminescence: homeobox transcription factors regulate luciferase expression and transportation to peroxisome.</title>
        <authorList>
            <person name="Fu X."/>
        </authorList>
    </citation>
    <scope>NUCLEOTIDE SEQUENCE [LARGE SCALE GENOMIC DNA]</scope>
</reference>
<keyword evidence="3" id="KW-1185">Reference proteome</keyword>
<gene>
    <name evidence="2" type="ORF">RN001_000951</name>
</gene>
<comment type="caution">
    <text evidence="2">The sequence shown here is derived from an EMBL/GenBank/DDBJ whole genome shotgun (WGS) entry which is preliminary data.</text>
</comment>
<evidence type="ECO:0000256" key="1">
    <source>
        <dbReference type="SAM" id="MobiDB-lite"/>
    </source>
</evidence>
<feature type="region of interest" description="Disordered" evidence="1">
    <location>
        <begin position="77"/>
        <end position="99"/>
    </location>
</feature>
<dbReference type="AlphaFoldDB" id="A0AAN7PAT6"/>
<dbReference type="InterPro" id="IPR010736">
    <property type="entry name" value="SHIPPO-rpt"/>
</dbReference>
<dbReference type="GO" id="GO:0005856">
    <property type="term" value="C:cytoskeleton"/>
    <property type="evidence" value="ECO:0007669"/>
    <property type="project" value="TreeGrafter"/>
</dbReference>
<accession>A0AAN7PAT6</accession>
<evidence type="ECO:0000313" key="2">
    <source>
        <dbReference type="EMBL" id="KAK4884680.1"/>
    </source>
</evidence>